<gene>
    <name evidence="1" type="ORF">AArcMg_0765</name>
</gene>
<evidence type="ECO:0000313" key="2">
    <source>
        <dbReference type="Proteomes" id="UP000258613"/>
    </source>
</evidence>
<sequence>MTRDDQLLVDAMGWLADDPDVAQYLESAEIGTDIIMAGNAAEADASPRVFVGVSEDSSERQNTREDKEFTVRVGVYATNAWVNGEGEDRNLLTLTRLKARIKDVLTSHRDGWGSTGLQSDDEIAPIDNPDGYLGVLEVGYERDDVHVSYD</sequence>
<dbReference type="Proteomes" id="UP000258613">
    <property type="component" value="Chromosome"/>
</dbReference>
<protein>
    <recommendedName>
        <fullName evidence="3">DUF3168 domain-containing protein</fullName>
    </recommendedName>
</protein>
<keyword evidence="2" id="KW-1185">Reference proteome</keyword>
<reference evidence="2" key="1">
    <citation type="submission" date="2018-02" db="EMBL/GenBank/DDBJ databases">
        <title>Phenotypic and genomic properties of facultatively anaerobic sulfur-reducing natronoarchaea from hypersaline soda lakes.</title>
        <authorList>
            <person name="Sorokin D.Y."/>
            <person name="Kublanov I.V."/>
            <person name="Roman P."/>
            <person name="Sinninghe Damste J.S."/>
            <person name="Golyshin P.N."/>
            <person name="Rojo D."/>
            <person name="Ciordia S."/>
            <person name="Mena M.D.C."/>
            <person name="Ferrer M."/>
            <person name="Messina E."/>
            <person name="Smedile F."/>
            <person name="La Spada G."/>
            <person name="La Cono V."/>
            <person name="Yakimov M.M."/>
        </authorList>
    </citation>
    <scope>NUCLEOTIDE SEQUENCE [LARGE SCALE GENOMIC DNA]</scope>
    <source>
        <strain evidence="2">AArc-Mg</strain>
    </source>
</reference>
<proteinExistence type="predicted"/>
<organism evidence="1 2">
    <name type="scientific">Natrarchaeobaculum sulfurireducens</name>
    <dbReference type="NCBI Taxonomy" id="2044521"/>
    <lineage>
        <taxon>Archaea</taxon>
        <taxon>Methanobacteriati</taxon>
        <taxon>Methanobacteriota</taxon>
        <taxon>Stenosarchaea group</taxon>
        <taxon>Halobacteria</taxon>
        <taxon>Halobacteriales</taxon>
        <taxon>Natrialbaceae</taxon>
        <taxon>Natrarchaeobaculum</taxon>
    </lineage>
</organism>
<dbReference type="RefSeq" id="WP_117367566.1">
    <property type="nucleotide sequence ID" value="NZ_CP027033.1"/>
</dbReference>
<evidence type="ECO:0008006" key="3">
    <source>
        <dbReference type="Google" id="ProtNLM"/>
    </source>
</evidence>
<name>A0A346PMP2_9EURY</name>
<dbReference type="GeneID" id="37641256"/>
<dbReference type="AlphaFoldDB" id="A0A346PMP2"/>
<accession>A0A346PMP2</accession>
<dbReference type="EMBL" id="CP027033">
    <property type="protein sequence ID" value="AXR80787.1"/>
    <property type="molecule type" value="Genomic_DNA"/>
</dbReference>
<dbReference type="KEGG" id="nag:AArcMg_0765"/>
<evidence type="ECO:0000313" key="1">
    <source>
        <dbReference type="EMBL" id="AXR80787.1"/>
    </source>
</evidence>